<dbReference type="PANTHER" id="PTHR10366">
    <property type="entry name" value="NAD DEPENDENT EPIMERASE/DEHYDRATASE"/>
    <property type="match status" value="1"/>
</dbReference>
<proteinExistence type="inferred from homology"/>
<keyword evidence="5" id="KW-1185">Reference proteome</keyword>
<reference evidence="4" key="1">
    <citation type="journal article" date="2020" name="Stud. Mycol.">
        <title>101 Dothideomycetes genomes: a test case for predicting lifestyles and emergence of pathogens.</title>
        <authorList>
            <person name="Haridas S."/>
            <person name="Albert R."/>
            <person name="Binder M."/>
            <person name="Bloem J."/>
            <person name="Labutti K."/>
            <person name="Salamov A."/>
            <person name="Andreopoulos B."/>
            <person name="Baker S."/>
            <person name="Barry K."/>
            <person name="Bills G."/>
            <person name="Bluhm B."/>
            <person name="Cannon C."/>
            <person name="Castanera R."/>
            <person name="Culley D."/>
            <person name="Daum C."/>
            <person name="Ezra D."/>
            <person name="Gonzalez J."/>
            <person name="Henrissat B."/>
            <person name="Kuo A."/>
            <person name="Liang C."/>
            <person name="Lipzen A."/>
            <person name="Lutzoni F."/>
            <person name="Magnuson J."/>
            <person name="Mondo S."/>
            <person name="Nolan M."/>
            <person name="Ohm R."/>
            <person name="Pangilinan J."/>
            <person name="Park H.-J."/>
            <person name="Ramirez L."/>
            <person name="Alfaro M."/>
            <person name="Sun H."/>
            <person name="Tritt A."/>
            <person name="Yoshinaga Y."/>
            <person name="Zwiers L.-H."/>
            <person name="Turgeon B."/>
            <person name="Goodwin S."/>
            <person name="Spatafora J."/>
            <person name="Crous P."/>
            <person name="Grigoriev I."/>
        </authorList>
    </citation>
    <scope>NUCLEOTIDE SEQUENCE</scope>
    <source>
        <strain evidence="4">ATCC 36951</strain>
    </source>
</reference>
<keyword evidence="1" id="KW-0560">Oxidoreductase</keyword>
<evidence type="ECO:0000313" key="5">
    <source>
        <dbReference type="Proteomes" id="UP000799537"/>
    </source>
</evidence>
<dbReference type="InterPro" id="IPR036291">
    <property type="entry name" value="NAD(P)-bd_dom_sf"/>
</dbReference>
<accession>A0A6A6BY19</accession>
<feature type="domain" description="NAD(P)-binding" evidence="3">
    <location>
        <begin position="18"/>
        <end position="155"/>
    </location>
</feature>
<sequence>MQINDSALPLGSVVVVIGANGHIAAETCEKLLQAGFRVRGTVRDVHRQAWMGKLFDPQWPGMFELVKVEDFGRDGAFDTAFEGAAGVIYASPPVQFSAEPAKSIAPIIQTITNTLSAASSQSSIKRFVLVSSSMAVQNVIHDQPRRLTRQMFNDAAIIRSLCQADADPLSVYSAGRTLAELSFWTWVEEHNPKFIANVVVPDANFGRLLNPDTDTGLATSIMGMLKRAAAGELHAVNPISHVVDVQDTARLLVAAVALPDVQGERVFAYHRIENWASLRAKIRAHRSDVVVGEDRANEGIDLADASAAIARSDELLRRLGRPGFTSVDQMLGDFVASCY</sequence>
<dbReference type="InterPro" id="IPR016040">
    <property type="entry name" value="NAD(P)-bd_dom"/>
</dbReference>
<evidence type="ECO:0000313" key="4">
    <source>
        <dbReference type="EMBL" id="KAF2159493.1"/>
    </source>
</evidence>
<dbReference type="RefSeq" id="XP_033660382.1">
    <property type="nucleotide sequence ID" value="XM_033818975.1"/>
</dbReference>
<dbReference type="Gene3D" id="3.40.50.720">
    <property type="entry name" value="NAD(P)-binding Rossmann-like Domain"/>
    <property type="match status" value="1"/>
</dbReference>
<evidence type="ECO:0000259" key="3">
    <source>
        <dbReference type="Pfam" id="PF13460"/>
    </source>
</evidence>
<organism evidence="4 5">
    <name type="scientific">Zasmidium cellare ATCC 36951</name>
    <dbReference type="NCBI Taxonomy" id="1080233"/>
    <lineage>
        <taxon>Eukaryota</taxon>
        <taxon>Fungi</taxon>
        <taxon>Dikarya</taxon>
        <taxon>Ascomycota</taxon>
        <taxon>Pezizomycotina</taxon>
        <taxon>Dothideomycetes</taxon>
        <taxon>Dothideomycetidae</taxon>
        <taxon>Mycosphaerellales</taxon>
        <taxon>Mycosphaerellaceae</taxon>
        <taxon>Zasmidium</taxon>
    </lineage>
</organism>
<dbReference type="Pfam" id="PF13460">
    <property type="entry name" value="NAD_binding_10"/>
    <property type="match status" value="1"/>
</dbReference>
<evidence type="ECO:0000256" key="2">
    <source>
        <dbReference type="ARBA" id="ARBA00023445"/>
    </source>
</evidence>
<dbReference type="GO" id="GO:0016616">
    <property type="term" value="F:oxidoreductase activity, acting on the CH-OH group of donors, NAD or NADP as acceptor"/>
    <property type="evidence" value="ECO:0007669"/>
    <property type="project" value="TreeGrafter"/>
</dbReference>
<name>A0A6A6BY19_ZASCE</name>
<protein>
    <recommendedName>
        <fullName evidence="3">NAD(P)-binding domain-containing protein</fullName>
    </recommendedName>
</protein>
<dbReference type="SUPFAM" id="SSF51735">
    <property type="entry name" value="NAD(P)-binding Rossmann-fold domains"/>
    <property type="match status" value="1"/>
</dbReference>
<dbReference type="PANTHER" id="PTHR10366:SF562">
    <property type="entry name" value="ALDEHYDE REDUCTASE II (AFU_ORTHOLOGUE AFUA_1G11360)"/>
    <property type="match status" value="1"/>
</dbReference>
<dbReference type="GeneID" id="54572247"/>
<dbReference type="EMBL" id="ML993636">
    <property type="protein sequence ID" value="KAF2159493.1"/>
    <property type="molecule type" value="Genomic_DNA"/>
</dbReference>
<comment type="similarity">
    <text evidence="2">Belongs to the NAD(P)-dependent epimerase/dehydratase family. Dihydroflavonol-4-reductase subfamily.</text>
</comment>
<dbReference type="OrthoDB" id="2735536at2759"/>
<gene>
    <name evidence="4" type="ORF">M409DRAFT_70948</name>
</gene>
<dbReference type="Proteomes" id="UP000799537">
    <property type="component" value="Unassembled WGS sequence"/>
</dbReference>
<evidence type="ECO:0000256" key="1">
    <source>
        <dbReference type="ARBA" id="ARBA00023002"/>
    </source>
</evidence>
<dbReference type="InterPro" id="IPR050425">
    <property type="entry name" value="NAD(P)_dehydrat-like"/>
</dbReference>
<dbReference type="AlphaFoldDB" id="A0A6A6BY19"/>